<proteinExistence type="predicted"/>
<sequence>MRIELVPIQDMTVGIEITTFWDAVHACAAPGSELVFGIGEDLPSGNTGFSVAVFTRASRDCAQASGAVVIFVFVFEVKLSTLLVIVGDGGAVAGDVVQRQASTQYQ</sequence>
<dbReference type="EMBL" id="LSRX01000186">
    <property type="protein sequence ID" value="OLQ05398.1"/>
    <property type="molecule type" value="Genomic_DNA"/>
</dbReference>
<dbReference type="OrthoDB" id="10294367at2759"/>
<keyword evidence="2" id="KW-1185">Reference proteome</keyword>
<name>A0A1Q9EDB9_SYMMI</name>
<reference evidence="1 2" key="1">
    <citation type="submission" date="2016-02" db="EMBL/GenBank/DDBJ databases">
        <title>Genome analysis of coral dinoflagellate symbionts highlights evolutionary adaptations to a symbiotic lifestyle.</title>
        <authorList>
            <person name="Aranda M."/>
            <person name="Li Y."/>
            <person name="Liew Y.J."/>
            <person name="Baumgarten S."/>
            <person name="Simakov O."/>
            <person name="Wilson M."/>
            <person name="Piel J."/>
            <person name="Ashoor H."/>
            <person name="Bougouffa S."/>
            <person name="Bajic V.B."/>
            <person name="Ryu T."/>
            <person name="Ravasi T."/>
            <person name="Bayer T."/>
            <person name="Micklem G."/>
            <person name="Kim H."/>
            <person name="Bhak J."/>
            <person name="Lajeunesse T.C."/>
            <person name="Voolstra C.R."/>
        </authorList>
    </citation>
    <scope>NUCLEOTIDE SEQUENCE [LARGE SCALE GENOMIC DNA]</scope>
    <source>
        <strain evidence="1 2">CCMP2467</strain>
    </source>
</reference>
<comment type="caution">
    <text evidence="1">The sequence shown here is derived from an EMBL/GenBank/DDBJ whole genome shotgun (WGS) entry which is preliminary data.</text>
</comment>
<gene>
    <name evidence="1" type="ORF">AK812_SmicGene11388</name>
</gene>
<dbReference type="Proteomes" id="UP000186817">
    <property type="component" value="Unassembled WGS sequence"/>
</dbReference>
<evidence type="ECO:0000313" key="1">
    <source>
        <dbReference type="EMBL" id="OLQ05398.1"/>
    </source>
</evidence>
<dbReference type="AlphaFoldDB" id="A0A1Q9EDB9"/>
<accession>A0A1Q9EDB9</accession>
<protein>
    <submittedName>
        <fullName evidence="1">Uncharacterized protein</fullName>
    </submittedName>
</protein>
<evidence type="ECO:0000313" key="2">
    <source>
        <dbReference type="Proteomes" id="UP000186817"/>
    </source>
</evidence>
<organism evidence="1 2">
    <name type="scientific">Symbiodinium microadriaticum</name>
    <name type="common">Dinoflagellate</name>
    <name type="synonym">Zooxanthella microadriatica</name>
    <dbReference type="NCBI Taxonomy" id="2951"/>
    <lineage>
        <taxon>Eukaryota</taxon>
        <taxon>Sar</taxon>
        <taxon>Alveolata</taxon>
        <taxon>Dinophyceae</taxon>
        <taxon>Suessiales</taxon>
        <taxon>Symbiodiniaceae</taxon>
        <taxon>Symbiodinium</taxon>
    </lineage>
</organism>